<dbReference type="EnsemblPlants" id="PNT69202">
    <property type="protein sequence ID" value="PNT69202"/>
    <property type="gene ID" value="BRADI_3g51223v3"/>
</dbReference>
<organism evidence="2">
    <name type="scientific">Brachypodium distachyon</name>
    <name type="common">Purple false brome</name>
    <name type="synonym">Trachynia distachya</name>
    <dbReference type="NCBI Taxonomy" id="15368"/>
    <lineage>
        <taxon>Eukaryota</taxon>
        <taxon>Viridiplantae</taxon>
        <taxon>Streptophyta</taxon>
        <taxon>Embryophyta</taxon>
        <taxon>Tracheophyta</taxon>
        <taxon>Spermatophyta</taxon>
        <taxon>Magnoliopsida</taxon>
        <taxon>Liliopsida</taxon>
        <taxon>Poales</taxon>
        <taxon>Poaceae</taxon>
        <taxon>BOP clade</taxon>
        <taxon>Pooideae</taxon>
        <taxon>Stipodae</taxon>
        <taxon>Brachypodieae</taxon>
        <taxon>Brachypodium</taxon>
    </lineage>
</organism>
<reference evidence="3" key="3">
    <citation type="submission" date="2018-08" db="UniProtKB">
        <authorList>
            <consortium name="EnsemblPlants"/>
        </authorList>
    </citation>
    <scope>IDENTIFICATION</scope>
    <source>
        <strain evidence="3">cv. Bd21</strain>
    </source>
</reference>
<dbReference type="AlphaFoldDB" id="A0A2K2D4J2"/>
<dbReference type="Gramene" id="PNT69202">
    <property type="protein sequence ID" value="PNT69202"/>
    <property type="gene ID" value="BRADI_3g51223v3"/>
</dbReference>
<reference evidence="2" key="2">
    <citation type="submission" date="2017-06" db="EMBL/GenBank/DDBJ databases">
        <title>WGS assembly of Brachypodium distachyon.</title>
        <authorList>
            <consortium name="The International Brachypodium Initiative"/>
            <person name="Lucas S."/>
            <person name="Harmon-Smith M."/>
            <person name="Lail K."/>
            <person name="Tice H."/>
            <person name="Grimwood J."/>
            <person name="Bruce D."/>
            <person name="Barry K."/>
            <person name="Shu S."/>
            <person name="Lindquist E."/>
            <person name="Wang M."/>
            <person name="Pitluck S."/>
            <person name="Vogel J.P."/>
            <person name="Garvin D.F."/>
            <person name="Mockler T.C."/>
            <person name="Schmutz J."/>
            <person name="Rokhsar D."/>
            <person name="Bevan M.W."/>
        </authorList>
    </citation>
    <scope>NUCLEOTIDE SEQUENCE</scope>
    <source>
        <strain evidence="2">Bd21</strain>
    </source>
</reference>
<protein>
    <submittedName>
        <fullName evidence="2 3">Uncharacterized protein</fullName>
    </submittedName>
</protein>
<name>A0A2K2D4J2_BRADI</name>
<feature type="region of interest" description="Disordered" evidence="1">
    <location>
        <begin position="1"/>
        <end position="45"/>
    </location>
</feature>
<dbReference type="InParanoid" id="A0A2K2D4J2"/>
<evidence type="ECO:0000256" key="1">
    <source>
        <dbReference type="SAM" id="MobiDB-lite"/>
    </source>
</evidence>
<evidence type="ECO:0000313" key="2">
    <source>
        <dbReference type="EMBL" id="PNT69202.1"/>
    </source>
</evidence>
<sequence>MLAPPLKAAGALRTPAVKARRNMTERGGYNRAGGARASCMDSQRNDRWPTDTLGCSIGALAPATAGQAASGWRRSARALHACREDARGVLSRAHRHASAHDYTEDATAQRSSPRRCDQ</sequence>
<proteinExistence type="predicted"/>
<feature type="compositionally biased region" description="Low complexity" evidence="1">
    <location>
        <begin position="26"/>
        <end position="37"/>
    </location>
</feature>
<feature type="region of interest" description="Disordered" evidence="1">
    <location>
        <begin position="89"/>
        <end position="118"/>
    </location>
</feature>
<dbReference type="Proteomes" id="UP000008810">
    <property type="component" value="Chromosome 3"/>
</dbReference>
<gene>
    <name evidence="2" type="ORF">BRADI_3g51223v3</name>
</gene>
<keyword evidence="4" id="KW-1185">Reference proteome</keyword>
<evidence type="ECO:0000313" key="4">
    <source>
        <dbReference type="Proteomes" id="UP000008810"/>
    </source>
</evidence>
<accession>A0A2K2D4J2</accession>
<evidence type="ECO:0000313" key="3">
    <source>
        <dbReference type="EnsemblPlants" id="PNT69202"/>
    </source>
</evidence>
<dbReference type="EMBL" id="CM000882">
    <property type="protein sequence ID" value="PNT69202.1"/>
    <property type="molecule type" value="Genomic_DNA"/>
</dbReference>
<reference evidence="2 3" key="1">
    <citation type="journal article" date="2010" name="Nature">
        <title>Genome sequencing and analysis of the model grass Brachypodium distachyon.</title>
        <authorList>
            <consortium name="International Brachypodium Initiative"/>
        </authorList>
    </citation>
    <scope>NUCLEOTIDE SEQUENCE [LARGE SCALE GENOMIC DNA]</scope>
    <source>
        <strain evidence="2 3">Bd21</strain>
    </source>
</reference>